<gene>
    <name evidence="1" type="ORF">O987_16405</name>
</gene>
<protein>
    <recommendedName>
        <fullName evidence="3">EexN family lipoprotein</fullName>
    </recommendedName>
</protein>
<evidence type="ECO:0008006" key="3">
    <source>
        <dbReference type="Google" id="ProtNLM"/>
    </source>
</evidence>
<dbReference type="EMBL" id="CP006704">
    <property type="protein sequence ID" value="AIJ47395.1"/>
    <property type="molecule type" value="Genomic_DNA"/>
</dbReference>
<dbReference type="Proteomes" id="UP000028782">
    <property type="component" value="Chromosome"/>
</dbReference>
<dbReference type="HOGENOM" id="CLU_177567_0_0_4"/>
<accession>A0A076PUF1</accession>
<dbReference type="KEGG" id="ctes:O987_16405"/>
<organism evidence="1 2">
    <name type="scientific">Comamonas testosteroni TK102</name>
    <dbReference type="NCBI Taxonomy" id="1392005"/>
    <lineage>
        <taxon>Bacteria</taxon>
        <taxon>Pseudomonadati</taxon>
        <taxon>Pseudomonadota</taxon>
        <taxon>Betaproteobacteria</taxon>
        <taxon>Burkholderiales</taxon>
        <taxon>Comamonadaceae</taxon>
        <taxon>Comamonas</taxon>
    </lineage>
</organism>
<proteinExistence type="predicted"/>
<name>A0A076PUF1_COMTE</name>
<dbReference type="AlphaFoldDB" id="A0A076PUF1"/>
<sequence>MPRFLSLLMAAALTASCGPSQPTETVDFLVAHPERLKEVQRLCKEERAKAGEELCRRAAEAANRRFFGDRPEQKPQ</sequence>
<dbReference type="NCBIfam" id="NF033894">
    <property type="entry name" value="Eex_IncN"/>
    <property type="match status" value="1"/>
</dbReference>
<dbReference type="GeneID" id="98403298"/>
<dbReference type="PROSITE" id="PS51257">
    <property type="entry name" value="PROKAR_LIPOPROTEIN"/>
    <property type="match status" value="1"/>
</dbReference>
<evidence type="ECO:0000313" key="1">
    <source>
        <dbReference type="EMBL" id="AIJ47395.1"/>
    </source>
</evidence>
<dbReference type="InterPro" id="IPR047937">
    <property type="entry name" value="Eex_IncN-like"/>
</dbReference>
<dbReference type="RefSeq" id="WP_027015135.1">
    <property type="nucleotide sequence ID" value="NZ_CP006704.1"/>
</dbReference>
<evidence type="ECO:0000313" key="2">
    <source>
        <dbReference type="Proteomes" id="UP000028782"/>
    </source>
</evidence>
<reference evidence="1 2" key="1">
    <citation type="journal article" date="2014" name="Genome Announc.">
        <title>Complete Genome Sequence of Polychlorinated Biphenyl Degrader Comamonas testosteroni TK102 (NBRC 109938).</title>
        <authorList>
            <person name="Fukuda K."/>
            <person name="Hosoyama A."/>
            <person name="Tsuchikane K."/>
            <person name="Ohji S."/>
            <person name="Yamazoe A."/>
            <person name="Fujita N."/>
            <person name="Shintani M."/>
            <person name="Kimbara K."/>
        </authorList>
    </citation>
    <scope>NUCLEOTIDE SEQUENCE [LARGE SCALE GENOMIC DNA]</scope>
    <source>
        <strain evidence="1">TK102</strain>
    </source>
</reference>